<keyword evidence="1" id="KW-0732">Signal</keyword>
<reference evidence="3" key="1">
    <citation type="journal article" date="2019" name="Int. J. Syst. Evol. Microbiol.">
        <title>The Global Catalogue of Microorganisms (GCM) 10K type strain sequencing project: providing services to taxonomists for standard genome sequencing and annotation.</title>
        <authorList>
            <consortium name="The Broad Institute Genomics Platform"/>
            <consortium name="The Broad Institute Genome Sequencing Center for Infectious Disease"/>
            <person name="Wu L."/>
            <person name="Ma J."/>
        </authorList>
    </citation>
    <scope>NUCLEOTIDE SEQUENCE [LARGE SCALE GENOMIC DNA]</scope>
    <source>
        <strain evidence="3">CGMCC 1.16060</strain>
    </source>
</reference>
<dbReference type="Proteomes" id="UP000655016">
    <property type="component" value="Unassembled WGS sequence"/>
</dbReference>
<organism evidence="2 3">
    <name type="scientific">Flavobacterium limi</name>
    <dbReference type="NCBI Taxonomy" id="2045105"/>
    <lineage>
        <taxon>Bacteria</taxon>
        <taxon>Pseudomonadati</taxon>
        <taxon>Bacteroidota</taxon>
        <taxon>Flavobacteriia</taxon>
        <taxon>Flavobacteriales</taxon>
        <taxon>Flavobacteriaceae</taxon>
        <taxon>Flavobacterium</taxon>
    </lineage>
</organism>
<sequence length="1139" mass="130637">MNNMKILKCRLIWLCIITTSFSIYAQDPFKQIYTPAASNLTRINAANVNLFTGTPNITIPIFNHTVDGYNVNVGLNYSATSGVKVAEQSGNVGLGWHLSGGGSIIRHKKGIHDEERKDLILATGWPVFEYGRLLQNANFPNSQYPKDVNFNYWISQSNQTNDVYQLHNSIFKPFYLEPTHADFRPATQIVDYEPDIFEFNFNGKSGKFVFDIDNGNVTVHQIPWQGLKISYSLDRENVSNRDQDYYIGKFIITDTDNTRYYFEAFEKTHENSRVNSVSFRTPGQYYHEFEDLGVIDDYIGWVTRKELRTEAFEPGKSVSATLDALNYVSSWCLTKVITPNNKIITYKYENETVFVSPNPMQVKNKYLGFQTNNSLVPVYDTLVNVVDNIYSQTITKRLSGIEYDNMKLEYVYNNYKQGNKGSNLMELKVYDKGILIKRNKLGYRTNYSPNPSNVSDVKIMNYHREILTEMQEYGTGSTDYQSHKFYYNLESFGGSIGQNLPNNNSFSIDQWGYYNGATNQMLIPKLYIYPDLSLNNRRFRVEPLQNYSGRMFMMDGADRRSNAQYMGIGMLNKIEYPTGGSVEYEFEPNKHLDEGETFIGPGLRIKKIITRDGVKTDNIHYDYNAISGVTSGKIVAKPVMARILSHRSLNPQNNLAYYEQNLSRFGDSQAELKSIDNRVIGYDRVTEYRSGNGKSVYDFANNGILGQNNDFKFQYEVEEDGYSWPNGGDCESNCDMLFWRPKVFNIRFGILKDAIYDNIFNLNPPDYDTYPFAPAPNYDWNRGHLVKKEIFNENGNLVQSTTNIYKAISPYERSMVQLPHYVYGLKIGRMHFGRSEYYSSDPNVRSVYGQALRAVKYQIYTDIAKVLSSTSTTDYLGQGEHLTSTVDYEYENKYNTMPTKIKATNSDGKVTSTENFYPTDLVNSLQYDTNGVLNQMISANLIDKQILSRKKIDSQYIGEVYNRYKKETWAGHDTYRLGSIYEKQDNININPNSNMDQKVSYDIYDANGNILQYKLGVGQPNTIIWGYNNQYPIAKVVNATHQDIINVLGTATLTKLNSGVFQNVALTDIEIRTILNVLRTSLPNAQVTTFTYKPLVGMTSTTDPKGMTTYYEYDSFNRLQVTKDHDGKILSKTIYNYKK</sequence>
<protein>
    <recommendedName>
        <fullName evidence="4">YD repeat-containing protein</fullName>
    </recommendedName>
</protein>
<evidence type="ECO:0000313" key="3">
    <source>
        <dbReference type="Proteomes" id="UP000655016"/>
    </source>
</evidence>
<evidence type="ECO:0000313" key="2">
    <source>
        <dbReference type="EMBL" id="GGE99879.1"/>
    </source>
</evidence>
<feature type="signal peptide" evidence="1">
    <location>
        <begin position="1"/>
        <end position="25"/>
    </location>
</feature>
<gene>
    <name evidence="2" type="ORF">GCM10011518_06640</name>
</gene>
<evidence type="ECO:0008006" key="4">
    <source>
        <dbReference type="Google" id="ProtNLM"/>
    </source>
</evidence>
<keyword evidence="3" id="KW-1185">Reference proteome</keyword>
<dbReference type="EMBL" id="BMKP01000001">
    <property type="protein sequence ID" value="GGE99879.1"/>
    <property type="molecule type" value="Genomic_DNA"/>
</dbReference>
<comment type="caution">
    <text evidence="2">The sequence shown here is derived from an EMBL/GenBank/DDBJ whole genome shotgun (WGS) entry which is preliminary data.</text>
</comment>
<evidence type="ECO:0000256" key="1">
    <source>
        <dbReference type="SAM" id="SignalP"/>
    </source>
</evidence>
<proteinExistence type="predicted"/>
<name>A0ABQ1TNH1_9FLAO</name>
<accession>A0ABQ1TNH1</accession>
<feature type="chain" id="PRO_5047403310" description="YD repeat-containing protein" evidence="1">
    <location>
        <begin position="26"/>
        <end position="1139"/>
    </location>
</feature>